<gene>
    <name evidence="4" type="ORF">RB653_003137</name>
</gene>
<dbReference type="GO" id="GO:0000062">
    <property type="term" value="F:fatty-acyl-CoA binding"/>
    <property type="evidence" value="ECO:0007669"/>
    <property type="project" value="TreeGrafter"/>
</dbReference>
<dbReference type="PROSITE" id="PS50088">
    <property type="entry name" value="ANK_REPEAT"/>
    <property type="match status" value="1"/>
</dbReference>
<dbReference type="InterPro" id="IPR002110">
    <property type="entry name" value="Ankyrin_rpt"/>
</dbReference>
<sequence length="636" mass="70803">MKDIWKSARKGDLIKIKKYIPGTKIKVDELDKEGRSILHHAIDGDQLQMVNYLLEQGANINLKDPKSSDTPILMSLKKINTVDKQEDIAILLVNKGADLDVESRERKNVDRYVDACPKRFQIKYKDAITQKFKNKYPPKVIAPASPATQILLAQTAGLPPPSPKPQQPETSTTTTTTSPTSIITTVEPRPYVNSNGETVVRSTNEIDLIVQQSLLGDDFDKEQDLNIIWMEVAFRASIVAIRSEKVRYDDITKATDQCGNILIHLLSIIGNSETTSFMETVKNQEAVNSIQERVKNVKEGIKLRLFSRIDHAELIRLVAALIGSLHWIYNCWSEVSQDDINRSIAECALSCRVAMNSVTTHTPFQLGVLTNIAKLLKNISTKVFITRTPTDSKKLSDSCFIISSTFKSLMVLSVLNDVKQKSAENIISLGRSIAEQLSILKLQSSSILPSRVGQNLSSQEERELNDSASNQLRSSIDYYISNKINGVEGNGTTTTTTTTTTTEGGIVSSPKRLPKEDITLPLLANIEKSISMLIGFTTEDKNIQMSIPVQMIAQDIHKLRIILLEYIKEQSDTLSEEFKDQITNAINCSAHFSTQQLFSVSALICHNRITDISQLGYSSRNIAACCCILIDSFCFN</sequence>
<feature type="repeat" description="ANK" evidence="2">
    <location>
        <begin position="33"/>
        <end position="65"/>
    </location>
</feature>
<evidence type="ECO:0000313" key="4">
    <source>
        <dbReference type="EMBL" id="KAK5578184.1"/>
    </source>
</evidence>
<dbReference type="Gene3D" id="1.25.40.20">
    <property type="entry name" value="Ankyrin repeat-containing domain"/>
    <property type="match status" value="1"/>
</dbReference>
<keyword evidence="2" id="KW-0040">ANK repeat</keyword>
<dbReference type="PROSITE" id="PS50297">
    <property type="entry name" value="ANK_REP_REGION"/>
    <property type="match status" value="1"/>
</dbReference>
<feature type="region of interest" description="Disordered" evidence="3">
    <location>
        <begin position="155"/>
        <end position="184"/>
    </location>
</feature>
<proteinExistence type="predicted"/>
<reference evidence="4 5" key="1">
    <citation type="submission" date="2023-11" db="EMBL/GenBank/DDBJ databases">
        <title>Dfirmibasis_genome.</title>
        <authorList>
            <person name="Edelbroek B."/>
            <person name="Kjellin J."/>
            <person name="Jerlstrom-Hultqvist J."/>
            <person name="Soderbom F."/>
        </authorList>
    </citation>
    <scope>NUCLEOTIDE SEQUENCE [LARGE SCALE GENOMIC DNA]</scope>
    <source>
        <strain evidence="4 5">TNS-C-14</strain>
    </source>
</reference>
<keyword evidence="5" id="KW-1185">Reference proteome</keyword>
<accession>A0AAN7TRN8</accession>
<feature type="compositionally biased region" description="Low complexity" evidence="3">
    <location>
        <begin position="167"/>
        <end position="184"/>
    </location>
</feature>
<dbReference type="PANTHER" id="PTHR24119:SF1">
    <property type="match status" value="1"/>
</dbReference>
<evidence type="ECO:0000256" key="2">
    <source>
        <dbReference type="PROSITE-ProRule" id="PRU00023"/>
    </source>
</evidence>
<dbReference type="SMART" id="SM00248">
    <property type="entry name" value="ANK"/>
    <property type="match status" value="2"/>
</dbReference>
<evidence type="ECO:0000256" key="3">
    <source>
        <dbReference type="SAM" id="MobiDB-lite"/>
    </source>
</evidence>
<evidence type="ECO:0000256" key="1">
    <source>
        <dbReference type="ARBA" id="ARBA00023121"/>
    </source>
</evidence>
<dbReference type="Proteomes" id="UP001344447">
    <property type="component" value="Unassembled WGS sequence"/>
</dbReference>
<protein>
    <recommendedName>
        <fullName evidence="6">Ankyrin repeat-containing protein</fullName>
    </recommendedName>
</protein>
<feature type="compositionally biased region" description="Low complexity" evidence="3">
    <location>
        <begin position="492"/>
        <end position="502"/>
    </location>
</feature>
<dbReference type="EMBL" id="JAVFKY010000004">
    <property type="protein sequence ID" value="KAK5578184.1"/>
    <property type="molecule type" value="Genomic_DNA"/>
</dbReference>
<evidence type="ECO:0008006" key="6">
    <source>
        <dbReference type="Google" id="ProtNLM"/>
    </source>
</evidence>
<keyword evidence="1" id="KW-0446">Lipid-binding</keyword>
<dbReference type="SUPFAM" id="SSF48403">
    <property type="entry name" value="Ankyrin repeat"/>
    <property type="match status" value="1"/>
</dbReference>
<dbReference type="PANTHER" id="PTHR24119">
    <property type="entry name" value="ACYL-COA-BINDING DOMAIN-CONTAINING PROTEIN 6"/>
    <property type="match status" value="1"/>
</dbReference>
<name>A0AAN7TRN8_9MYCE</name>
<feature type="region of interest" description="Disordered" evidence="3">
    <location>
        <begin position="490"/>
        <end position="510"/>
    </location>
</feature>
<dbReference type="AlphaFoldDB" id="A0AAN7TRN8"/>
<dbReference type="InterPro" id="IPR036770">
    <property type="entry name" value="Ankyrin_rpt-contain_sf"/>
</dbReference>
<dbReference type="Pfam" id="PF12796">
    <property type="entry name" value="Ank_2"/>
    <property type="match status" value="1"/>
</dbReference>
<comment type="caution">
    <text evidence="4">The sequence shown here is derived from an EMBL/GenBank/DDBJ whole genome shotgun (WGS) entry which is preliminary data.</text>
</comment>
<evidence type="ECO:0000313" key="5">
    <source>
        <dbReference type="Proteomes" id="UP001344447"/>
    </source>
</evidence>
<organism evidence="4 5">
    <name type="scientific">Dictyostelium firmibasis</name>
    <dbReference type="NCBI Taxonomy" id="79012"/>
    <lineage>
        <taxon>Eukaryota</taxon>
        <taxon>Amoebozoa</taxon>
        <taxon>Evosea</taxon>
        <taxon>Eumycetozoa</taxon>
        <taxon>Dictyostelia</taxon>
        <taxon>Dictyosteliales</taxon>
        <taxon>Dictyosteliaceae</taxon>
        <taxon>Dictyostelium</taxon>
    </lineage>
</organism>